<dbReference type="Proteomes" id="UP000199017">
    <property type="component" value="Unassembled WGS sequence"/>
</dbReference>
<dbReference type="InterPro" id="IPR003772">
    <property type="entry name" value="YceD"/>
</dbReference>
<dbReference type="Pfam" id="PF02620">
    <property type="entry name" value="YceD"/>
    <property type="match status" value="1"/>
</dbReference>
<sequence length="179" mass="20440">MKWSIQQLLAKRHEGLTVNEQVDVSELIDRDREIRDITPVKVTGSAAFSGETVAFYLKIKGSMTLPCSRTLADVDFPFDIEATERFRLDGMPVDEEDISLHEPENGYVDLLPYIKENILLELPIQIFAEDIDEKESPAPQEGKDWEVISQQAAENQKAEKQNEVDPRMADLAKFFDKKK</sequence>
<accession>A0A1G8G8C9</accession>
<proteinExistence type="predicted"/>
<keyword evidence="2" id="KW-1185">Reference proteome</keyword>
<name>A0A1G8G8C9_9BACI</name>
<dbReference type="STRING" id="930129.SAMN05216352_103270"/>
<dbReference type="OrthoDB" id="9790372at2"/>
<gene>
    <name evidence="1" type="ORF">SAMN05216352_103270</name>
</gene>
<evidence type="ECO:0008006" key="3">
    <source>
        <dbReference type="Google" id="ProtNLM"/>
    </source>
</evidence>
<evidence type="ECO:0000313" key="2">
    <source>
        <dbReference type="Proteomes" id="UP000199017"/>
    </source>
</evidence>
<protein>
    <recommendedName>
        <fullName evidence="3">DUF177 domain-containing protein</fullName>
    </recommendedName>
</protein>
<dbReference type="EMBL" id="FNDU01000003">
    <property type="protein sequence ID" value="SDH90623.1"/>
    <property type="molecule type" value="Genomic_DNA"/>
</dbReference>
<organism evidence="1 2">
    <name type="scientific">Alteribacillus bidgolensis</name>
    <dbReference type="NCBI Taxonomy" id="930129"/>
    <lineage>
        <taxon>Bacteria</taxon>
        <taxon>Bacillati</taxon>
        <taxon>Bacillota</taxon>
        <taxon>Bacilli</taxon>
        <taxon>Bacillales</taxon>
        <taxon>Bacillaceae</taxon>
        <taxon>Alteribacillus</taxon>
    </lineage>
</organism>
<evidence type="ECO:0000313" key="1">
    <source>
        <dbReference type="EMBL" id="SDH90623.1"/>
    </source>
</evidence>
<dbReference type="RefSeq" id="WP_091582806.1">
    <property type="nucleotide sequence ID" value="NZ_FNDU01000003.1"/>
</dbReference>
<reference evidence="1 2" key="1">
    <citation type="submission" date="2016-10" db="EMBL/GenBank/DDBJ databases">
        <authorList>
            <person name="de Groot N.N."/>
        </authorList>
    </citation>
    <scope>NUCLEOTIDE SEQUENCE [LARGE SCALE GENOMIC DNA]</scope>
    <source>
        <strain evidence="2">P4B,CCM 7963,CECT 7998,DSM 25260,IBRC-M 10614,KCTC 13821</strain>
    </source>
</reference>
<dbReference type="AlphaFoldDB" id="A0A1G8G8C9"/>